<dbReference type="GO" id="GO:0002931">
    <property type="term" value="P:response to ischemia"/>
    <property type="evidence" value="ECO:0007669"/>
    <property type="project" value="Ensembl"/>
</dbReference>
<dbReference type="InterPro" id="IPR006214">
    <property type="entry name" value="Bax_inhibitor_1-related"/>
</dbReference>
<keyword evidence="7" id="KW-0770">Synapse</keyword>
<evidence type="ECO:0000313" key="19">
    <source>
        <dbReference type="Proteomes" id="UP000009136"/>
    </source>
</evidence>
<protein>
    <recommendedName>
        <fullName evidence="14">Protein lifeguard 2</fullName>
    </recommendedName>
    <alternativeName>
        <fullName evidence="15">Fas apoptotic inhibitory molecule 2</fullName>
    </alternativeName>
</protein>
<evidence type="ECO:0000256" key="8">
    <source>
        <dbReference type="ARBA" id="ARBA00023136"/>
    </source>
</evidence>
<evidence type="ECO:0000256" key="15">
    <source>
        <dbReference type="ARBA" id="ARBA00042941"/>
    </source>
</evidence>
<feature type="transmembrane region" description="Helical" evidence="17">
    <location>
        <begin position="194"/>
        <end position="214"/>
    </location>
</feature>
<dbReference type="Proteomes" id="UP000009136">
    <property type="component" value="Chromosome 5"/>
</dbReference>
<reference evidence="18" key="3">
    <citation type="submission" date="2025-09" db="UniProtKB">
        <authorList>
            <consortium name="Ensembl"/>
        </authorList>
    </citation>
    <scope>IDENTIFICATION</scope>
    <source>
        <strain evidence="18">Hereford</strain>
    </source>
</reference>
<dbReference type="GO" id="GO:0005783">
    <property type="term" value="C:endoplasmic reticulum"/>
    <property type="evidence" value="ECO:0007669"/>
    <property type="project" value="Ensembl"/>
</dbReference>
<name>A0AAF7A5X7_BOVIN</name>
<reference evidence="18" key="1">
    <citation type="submission" date="2018-03" db="EMBL/GenBank/DDBJ databases">
        <title>ARS-UCD1.2.</title>
        <authorList>
            <person name="Rosen B.D."/>
            <person name="Bickhart D.M."/>
            <person name="Koren S."/>
            <person name="Schnabel R.D."/>
            <person name="Hall R."/>
            <person name="Zimin A."/>
            <person name="Dreischer C."/>
            <person name="Schultheiss S."/>
            <person name="Schroeder S.G."/>
            <person name="Elsik C.G."/>
            <person name="Couldrey C."/>
            <person name="Liu G.E."/>
            <person name="Van Tassell C.P."/>
            <person name="Phillippy A.M."/>
            <person name="Smith T.P.L."/>
            <person name="Medrano J.F."/>
        </authorList>
    </citation>
    <scope>NUCLEOTIDE SEQUENCE [LARGE SCALE GENOMIC DNA]</scope>
    <source>
        <strain evidence="18">Hereford</strain>
    </source>
</reference>
<evidence type="ECO:0000256" key="10">
    <source>
        <dbReference type="ARBA" id="ARBA00023257"/>
    </source>
</evidence>
<comment type="subunit">
    <text evidence="13">Interacts with FAS/TNFRSF6 and BAX.</text>
</comment>
<dbReference type="GO" id="GO:0051402">
    <property type="term" value="P:neuron apoptotic process"/>
    <property type="evidence" value="ECO:0007669"/>
    <property type="project" value="Ensembl"/>
</dbReference>
<feature type="transmembrane region" description="Helical" evidence="17">
    <location>
        <begin position="139"/>
        <end position="158"/>
    </location>
</feature>
<evidence type="ECO:0000256" key="6">
    <source>
        <dbReference type="ARBA" id="ARBA00022989"/>
    </source>
</evidence>
<feature type="transmembrane region" description="Helical" evidence="17">
    <location>
        <begin position="165"/>
        <end position="182"/>
    </location>
</feature>
<feature type="region of interest" description="Disordered" evidence="16">
    <location>
        <begin position="1"/>
        <end position="46"/>
    </location>
</feature>
<evidence type="ECO:0000256" key="12">
    <source>
        <dbReference type="ARBA" id="ARBA00038174"/>
    </source>
</evidence>
<keyword evidence="6 17" id="KW-1133">Transmembrane helix</keyword>
<dbReference type="AlphaFoldDB" id="A0AAF7A5X7"/>
<evidence type="ECO:0000256" key="16">
    <source>
        <dbReference type="SAM" id="MobiDB-lite"/>
    </source>
</evidence>
<gene>
    <name evidence="18" type="primary">FAIM2</name>
</gene>
<evidence type="ECO:0000256" key="17">
    <source>
        <dbReference type="SAM" id="Phobius"/>
    </source>
</evidence>
<keyword evidence="19" id="KW-1185">Reference proteome</keyword>
<keyword evidence="3" id="KW-1003">Cell membrane</keyword>
<dbReference type="PANTHER" id="PTHR23291">
    <property type="entry name" value="BAX INHIBITOR-RELATED"/>
    <property type="match status" value="1"/>
</dbReference>
<evidence type="ECO:0000256" key="9">
    <source>
        <dbReference type="ARBA" id="ARBA00023180"/>
    </source>
</evidence>
<dbReference type="CDD" id="cd10428">
    <property type="entry name" value="LFG_like"/>
    <property type="match status" value="1"/>
</dbReference>
<dbReference type="PANTHER" id="PTHR23291:SF18">
    <property type="entry name" value="PROTEIN LIFEGUARD 2"/>
    <property type="match status" value="1"/>
</dbReference>
<dbReference type="GO" id="GO:0021681">
    <property type="term" value="P:cerebellar granular layer development"/>
    <property type="evidence" value="ECO:0007669"/>
    <property type="project" value="Ensembl"/>
</dbReference>
<comment type="similarity">
    <text evidence="12">Belongs to the BI1 family. LFG subfamily.</text>
</comment>
<feature type="region of interest" description="Disordered" evidence="16">
    <location>
        <begin position="348"/>
        <end position="382"/>
    </location>
</feature>
<evidence type="ECO:0000256" key="11">
    <source>
        <dbReference type="ARBA" id="ARBA00034100"/>
    </source>
</evidence>
<dbReference type="GO" id="GO:0043524">
    <property type="term" value="P:negative regulation of neuron apoptotic process"/>
    <property type="evidence" value="ECO:0007669"/>
    <property type="project" value="Ensembl"/>
</dbReference>
<sequence length="382" mass="41861">MTQGKLSVANKAPGTEGQQQANGEKKETPAVPSAPPSYEEATSGEGLKAGAFPPAPSAVPLHPSWAYVDPNSSSSYESGFPTGDHEFFTTFSWDDQKVRRVFIRKVYTILLIQLLVTLGVVALFTFCDPVKDYVQANPGWYWASYAVFFATYLTLACCSGPRRHFPWNLILLTIFTLSMAYLTGMLSSYYNTTSVLLCLSITALVCLSVTVFSFQTKFDFTSCQGVLFVLLMTLFFSGLILAILLPFQYVPWLHAVYAVLGAGVFTLTLFHSEFGDSFASLVSMSLRDPVREPSLFGSPPSATTAALIPHLMPHLNPGVQMNSSEGRRREGGLTSNCSFRRKVRSCPAPAPHLSLTSSDTNPQKPTPCSNQALQTNTLTRRR</sequence>
<evidence type="ECO:0000256" key="7">
    <source>
        <dbReference type="ARBA" id="ARBA00023018"/>
    </source>
</evidence>
<dbReference type="GO" id="GO:1902042">
    <property type="term" value="P:negative regulation of extrinsic apoptotic signaling pathway via death domain receptors"/>
    <property type="evidence" value="ECO:0007669"/>
    <property type="project" value="Ensembl"/>
</dbReference>
<dbReference type="GO" id="GO:0097190">
    <property type="term" value="P:apoptotic signaling pathway"/>
    <property type="evidence" value="ECO:0007669"/>
    <property type="project" value="Ensembl"/>
</dbReference>
<dbReference type="GO" id="GO:0000139">
    <property type="term" value="C:Golgi membrane"/>
    <property type="evidence" value="ECO:0007669"/>
    <property type="project" value="Ensembl"/>
</dbReference>
<feature type="transmembrane region" description="Helical" evidence="17">
    <location>
        <begin position="251"/>
        <end position="270"/>
    </location>
</feature>
<feature type="transmembrane region" description="Helical" evidence="17">
    <location>
        <begin position="226"/>
        <end position="245"/>
    </location>
</feature>
<dbReference type="GO" id="GO:0021702">
    <property type="term" value="P:cerebellar Purkinje cell differentiation"/>
    <property type="evidence" value="ECO:0007669"/>
    <property type="project" value="Ensembl"/>
</dbReference>
<dbReference type="Ensembl" id="ENSBTAT00000068256.3">
    <property type="protein sequence ID" value="ENSBTAP00000063728.2"/>
    <property type="gene ID" value="ENSBTAG00000017504.6"/>
</dbReference>
<keyword evidence="10" id="KW-0628">Postsynaptic cell membrane</keyword>
<comment type="subcellular location">
    <subcellularLocation>
        <location evidence="2">Cell membrane</location>
        <topology evidence="2">Multi-pass membrane protein</topology>
    </subcellularLocation>
    <subcellularLocation>
        <location evidence="1">Membrane raft</location>
    </subcellularLocation>
    <subcellularLocation>
        <location evidence="11">Postsynaptic cell membrane</location>
    </subcellularLocation>
</comment>
<evidence type="ECO:0000256" key="14">
    <source>
        <dbReference type="ARBA" id="ARBA00040576"/>
    </source>
</evidence>
<keyword evidence="8 17" id="KW-0472">Membrane</keyword>
<evidence type="ECO:0000256" key="4">
    <source>
        <dbReference type="ARBA" id="ARBA00022692"/>
    </source>
</evidence>
<keyword evidence="9" id="KW-0325">Glycoprotein</keyword>
<keyword evidence="5" id="KW-0053">Apoptosis</keyword>
<dbReference type="GeneTree" id="ENSGT01050000244890"/>
<evidence type="ECO:0000256" key="2">
    <source>
        <dbReference type="ARBA" id="ARBA00004651"/>
    </source>
</evidence>
<dbReference type="GO" id="GO:0045121">
    <property type="term" value="C:membrane raft"/>
    <property type="evidence" value="ECO:0007669"/>
    <property type="project" value="UniProtKB-SubCell"/>
</dbReference>
<evidence type="ECO:0000256" key="1">
    <source>
        <dbReference type="ARBA" id="ARBA00004285"/>
    </source>
</evidence>
<dbReference type="Pfam" id="PF01027">
    <property type="entry name" value="Bax1-I"/>
    <property type="match status" value="1"/>
</dbReference>
<feature type="compositionally biased region" description="Polar residues" evidence="16">
    <location>
        <begin position="354"/>
        <end position="382"/>
    </location>
</feature>
<evidence type="ECO:0000256" key="3">
    <source>
        <dbReference type="ARBA" id="ARBA00022475"/>
    </source>
</evidence>
<evidence type="ECO:0000313" key="18">
    <source>
        <dbReference type="Ensembl" id="ENSBTAP00000063728.2"/>
    </source>
</evidence>
<keyword evidence="4 17" id="KW-0812">Transmembrane</keyword>
<evidence type="ECO:0000256" key="13">
    <source>
        <dbReference type="ARBA" id="ARBA00038784"/>
    </source>
</evidence>
<feature type="transmembrane region" description="Helical" evidence="17">
    <location>
        <begin position="106"/>
        <end position="127"/>
    </location>
</feature>
<proteinExistence type="inferred from homology"/>
<accession>A0AAF7A5X7</accession>
<dbReference type="GO" id="GO:0045211">
    <property type="term" value="C:postsynaptic membrane"/>
    <property type="evidence" value="ECO:0007669"/>
    <property type="project" value="UniProtKB-SubCell"/>
</dbReference>
<organism evidence="18 19">
    <name type="scientific">Bos taurus</name>
    <name type="common">Bovine</name>
    <dbReference type="NCBI Taxonomy" id="9913"/>
    <lineage>
        <taxon>Eukaryota</taxon>
        <taxon>Metazoa</taxon>
        <taxon>Chordata</taxon>
        <taxon>Craniata</taxon>
        <taxon>Vertebrata</taxon>
        <taxon>Euteleostomi</taxon>
        <taxon>Mammalia</taxon>
        <taxon>Eutheria</taxon>
        <taxon>Laurasiatheria</taxon>
        <taxon>Artiodactyla</taxon>
        <taxon>Ruminantia</taxon>
        <taxon>Pecora</taxon>
        <taxon>Bovidae</taxon>
        <taxon>Bovinae</taxon>
        <taxon>Bos</taxon>
    </lineage>
</organism>
<evidence type="ECO:0000256" key="5">
    <source>
        <dbReference type="ARBA" id="ARBA00022703"/>
    </source>
</evidence>
<reference evidence="18" key="2">
    <citation type="submission" date="2025-08" db="UniProtKB">
        <authorList>
            <consortium name="Ensembl"/>
        </authorList>
    </citation>
    <scope>IDENTIFICATION</scope>
    <source>
        <strain evidence="18">Hereford</strain>
    </source>
</reference>